<reference evidence="1 2" key="1">
    <citation type="submission" date="2017-09" db="EMBL/GenBank/DDBJ databases">
        <authorList>
            <consortium name="International Durum Wheat Genome Sequencing Consortium (IDWGSC)"/>
            <person name="Milanesi L."/>
        </authorList>
    </citation>
    <scope>NUCLEOTIDE SEQUENCE [LARGE SCALE GENOMIC DNA]</scope>
    <source>
        <strain evidence="2">cv. Svevo</strain>
    </source>
</reference>
<organism evidence="1 2">
    <name type="scientific">Triticum turgidum subsp. durum</name>
    <name type="common">Durum wheat</name>
    <name type="synonym">Triticum durum</name>
    <dbReference type="NCBI Taxonomy" id="4567"/>
    <lineage>
        <taxon>Eukaryota</taxon>
        <taxon>Viridiplantae</taxon>
        <taxon>Streptophyta</taxon>
        <taxon>Embryophyta</taxon>
        <taxon>Tracheophyta</taxon>
        <taxon>Spermatophyta</taxon>
        <taxon>Magnoliopsida</taxon>
        <taxon>Liliopsida</taxon>
        <taxon>Poales</taxon>
        <taxon>Poaceae</taxon>
        <taxon>BOP clade</taxon>
        <taxon>Pooideae</taxon>
        <taxon>Triticodae</taxon>
        <taxon>Triticeae</taxon>
        <taxon>Triticinae</taxon>
        <taxon>Triticum</taxon>
    </lineage>
</organism>
<evidence type="ECO:0000313" key="2">
    <source>
        <dbReference type="Proteomes" id="UP000324705"/>
    </source>
</evidence>
<dbReference type="AlphaFoldDB" id="A0A9R0TV79"/>
<dbReference type="EMBL" id="LT934119">
    <property type="protein sequence ID" value="VAI19544.1"/>
    <property type="molecule type" value="Genomic_DNA"/>
</dbReference>
<dbReference type="Pfam" id="PF13365">
    <property type="entry name" value="Trypsin_2"/>
    <property type="match status" value="2"/>
</dbReference>
<dbReference type="PANTHER" id="PTHR18868">
    <property type="entry name" value="OS07G0665300 PROTEIN-RELATED"/>
    <property type="match status" value="1"/>
</dbReference>
<sequence>MTEHLDFLLSALVLGNMLQSKRAGDALTENLAESSEKNRRICTGGAETLDLLISGYIHSDVNSEEPIDSFSDSSRSVWSELSKEVTSKISRNVVSLALSDGHAVLFACSGIALRSGRYVTSFLTSASLVRAFNDINREGHNTLKIEVRRNGEVAKGLLKSYDSDQGIVIVQVLFVTLGVHPVDLSLQVEFLPCRKVVAVTRADSDTLMATSGILAVDSSGSEDGKQLMFSTCEISEAWEGGPLFDYDGNFVGLNLSLVGERIYFMPRSIIIERLEELLPKKEAKTFRNVEIQREVQPWPYCTYPSDRSGDLDSLGYPKPSSTVVSEGLVLVNTFEETFGDVYDSGKGVWSQLTNMGSHSLPRRVVSLASFIGERRFFVCTGLFIDWNGCTPILTSASLVRDPKDGNKIAEKLKIEVLLPNKERKEGKLQHYDLYYNVALIVVEDYRCLRPARIHDDWWNHFTLEDPNVVAVGCCFKSGRLMATHGRRTCWSGTLDYRDLRYSSCKITKAGIGGPLLDFNGRFIGMNFYDKKIGTPFIFRDCIIRVLANFVEKRSFDEVGSDRPIRWPVPIPCWRHPDDELKDSLPPGHGEKSGMFGFSYVDGVRVDNH</sequence>
<dbReference type="Gramene" id="TRITD5Av1G169980.1">
    <property type="protein sequence ID" value="TRITD5Av1G169980.1"/>
    <property type="gene ID" value="TRITD5Av1G169980"/>
</dbReference>
<dbReference type="SUPFAM" id="SSF50494">
    <property type="entry name" value="Trypsin-like serine proteases"/>
    <property type="match status" value="2"/>
</dbReference>
<dbReference type="Gene3D" id="2.40.10.120">
    <property type="match status" value="2"/>
</dbReference>
<dbReference type="InterPro" id="IPR009003">
    <property type="entry name" value="Peptidase_S1_PA"/>
</dbReference>
<evidence type="ECO:0000313" key="1">
    <source>
        <dbReference type="EMBL" id="VAI19544.1"/>
    </source>
</evidence>
<name>A0A9R0TV79_TRITD</name>
<protein>
    <submittedName>
        <fullName evidence="1">Uncharacterized protein</fullName>
    </submittedName>
</protein>
<accession>A0A9R0TV79</accession>
<gene>
    <name evidence="1" type="ORF">TRITD_5Av1G169980</name>
</gene>
<dbReference type="OMA" id="MEWEQRI"/>
<keyword evidence="2" id="KW-1185">Reference proteome</keyword>
<proteinExistence type="predicted"/>
<dbReference type="PANTHER" id="PTHR18868:SF49">
    <property type="entry name" value="OS11G0147200 PROTEIN"/>
    <property type="match status" value="1"/>
</dbReference>
<dbReference type="Proteomes" id="UP000324705">
    <property type="component" value="Chromosome 5A"/>
</dbReference>